<evidence type="ECO:0000313" key="2">
    <source>
        <dbReference type="EMBL" id="AKV02433.1"/>
    </source>
</evidence>
<feature type="transmembrane region" description="Helical" evidence="1">
    <location>
        <begin position="142"/>
        <end position="160"/>
    </location>
</feature>
<feature type="transmembrane region" description="Helical" evidence="1">
    <location>
        <begin position="167"/>
        <end position="189"/>
    </location>
</feature>
<evidence type="ECO:0000256" key="1">
    <source>
        <dbReference type="SAM" id="Phobius"/>
    </source>
</evidence>
<proteinExistence type="predicted"/>
<keyword evidence="1" id="KW-0472">Membrane</keyword>
<feature type="transmembrane region" description="Helical" evidence="1">
    <location>
        <begin position="201"/>
        <end position="220"/>
    </location>
</feature>
<feature type="transmembrane region" description="Helical" evidence="1">
    <location>
        <begin position="227"/>
        <end position="245"/>
    </location>
</feature>
<sequence length="464" mass="50612">MFGTLTWYYSHLWAALAVALALTASLRADDEPASKRRWLLAGAAVAFAGLMRPQEALWILVPLAAIAKHATRREDGSLRVDVRPALVSGTLLTVGFLTVYSIQLLVYRTLYGSPFVIPQGHLYLQLGHAHPFLALFSARSGFLYWTPLLWLAVIGAPLFIADDRGRWLAIGVVLAMVLNFYVASAALSWTGSATLGARVQTSLAAGLVLATAATLSRLLAWIRRLRLSSGAVLVLAVAPWLLLTWEIGPSKVPNDRPVPAPQLYSRAVEYGFDSIYGAIGNPWTLPATAIFRLRYGAPPKVFDALATDGIFGKNYRTLAPTLSDTVTFGAPPEAYWSANLERVDKQVSLRPGRRGRFLVTLYWPWVTRVRVRAKPLEGKATVGLKSRSFFRTYDLGTLHFVGDETLELAPPDGAFDSGINEVLLETDAPSSSCRGRSPTTSFAIRASIFVADASRGSQALLERL</sequence>
<evidence type="ECO:0000313" key="3">
    <source>
        <dbReference type="Proteomes" id="UP000064967"/>
    </source>
</evidence>
<name>A0A0K1Q9M4_9BACT</name>
<dbReference type="STRING" id="1391654.AKJ09_09096"/>
<protein>
    <submittedName>
        <fullName evidence="2">Uncharacterized protein</fullName>
    </submittedName>
</protein>
<dbReference type="KEGG" id="llu:AKJ09_09096"/>
<dbReference type="Proteomes" id="UP000064967">
    <property type="component" value="Chromosome"/>
</dbReference>
<dbReference type="AlphaFoldDB" id="A0A0K1Q9M4"/>
<keyword evidence="1" id="KW-0812">Transmembrane</keyword>
<accession>A0A0K1Q9M4</accession>
<gene>
    <name evidence="2" type="ORF">AKJ09_09096</name>
</gene>
<reference evidence="2 3" key="1">
    <citation type="submission" date="2015-08" db="EMBL/GenBank/DDBJ databases">
        <authorList>
            <person name="Babu N.S."/>
            <person name="Beckwith C.J."/>
            <person name="Beseler K.G."/>
            <person name="Brison A."/>
            <person name="Carone J.V."/>
            <person name="Caskin T.P."/>
            <person name="Diamond M."/>
            <person name="Durham M.E."/>
            <person name="Foxe J.M."/>
            <person name="Go M."/>
            <person name="Henderson B.A."/>
            <person name="Jones I.B."/>
            <person name="McGettigan J.A."/>
            <person name="Micheletti S.J."/>
            <person name="Nasrallah M.E."/>
            <person name="Ortiz D."/>
            <person name="Piller C.R."/>
            <person name="Privatt S.R."/>
            <person name="Schneider S.L."/>
            <person name="Sharp S."/>
            <person name="Smith T.C."/>
            <person name="Stanton J.D."/>
            <person name="Ullery H.E."/>
            <person name="Wilson R.J."/>
            <person name="Serrano M.G."/>
            <person name="Buck G."/>
            <person name="Lee V."/>
            <person name="Wang Y."/>
            <person name="Carvalho R."/>
            <person name="Voegtly L."/>
            <person name="Shi R."/>
            <person name="Duckworth R."/>
            <person name="Johnson A."/>
            <person name="Loviza R."/>
            <person name="Walstead R."/>
            <person name="Shah Z."/>
            <person name="Kiflezghi M."/>
            <person name="Wade K."/>
            <person name="Ball S.L."/>
            <person name="Bradley K.W."/>
            <person name="Asai D.J."/>
            <person name="Bowman C.A."/>
            <person name="Russell D.A."/>
            <person name="Pope W.H."/>
            <person name="Jacobs-Sera D."/>
            <person name="Hendrix R.W."/>
            <person name="Hatfull G.F."/>
        </authorList>
    </citation>
    <scope>NUCLEOTIDE SEQUENCE [LARGE SCALE GENOMIC DNA]</scope>
    <source>
        <strain evidence="2 3">DSM 27648</strain>
    </source>
</reference>
<organism evidence="2 3">
    <name type="scientific">Labilithrix luteola</name>
    <dbReference type="NCBI Taxonomy" id="1391654"/>
    <lineage>
        <taxon>Bacteria</taxon>
        <taxon>Pseudomonadati</taxon>
        <taxon>Myxococcota</taxon>
        <taxon>Polyangia</taxon>
        <taxon>Polyangiales</taxon>
        <taxon>Labilitrichaceae</taxon>
        <taxon>Labilithrix</taxon>
    </lineage>
</organism>
<dbReference type="EMBL" id="CP012333">
    <property type="protein sequence ID" value="AKV02433.1"/>
    <property type="molecule type" value="Genomic_DNA"/>
</dbReference>
<feature type="transmembrane region" description="Helical" evidence="1">
    <location>
        <begin position="38"/>
        <end position="64"/>
    </location>
</feature>
<keyword evidence="1" id="KW-1133">Transmembrane helix</keyword>
<keyword evidence="3" id="KW-1185">Reference proteome</keyword>
<feature type="transmembrane region" description="Helical" evidence="1">
    <location>
        <begin position="85"/>
        <end position="106"/>
    </location>
</feature>